<dbReference type="Proteomes" id="UP000239434">
    <property type="component" value="Unassembled WGS sequence"/>
</dbReference>
<protein>
    <recommendedName>
        <fullName evidence="1">SPOR domain-containing protein</fullName>
    </recommendedName>
</protein>
<gene>
    <name evidence="2" type="ORF">C5748_10915</name>
</gene>
<dbReference type="Gene3D" id="3.30.70.1070">
    <property type="entry name" value="Sporulation related repeat"/>
    <property type="match status" value="1"/>
</dbReference>
<dbReference type="Pfam" id="PF05036">
    <property type="entry name" value="SPOR"/>
    <property type="match status" value="1"/>
</dbReference>
<dbReference type="GO" id="GO:0042834">
    <property type="term" value="F:peptidoglycan binding"/>
    <property type="evidence" value="ECO:0007669"/>
    <property type="project" value="InterPro"/>
</dbReference>
<evidence type="ECO:0000313" key="2">
    <source>
        <dbReference type="EMBL" id="PRD43741.1"/>
    </source>
</evidence>
<dbReference type="RefSeq" id="WP_105741952.1">
    <property type="nucleotide sequence ID" value="NZ_PVBR01000006.1"/>
</dbReference>
<sequence>MTTTREPLLDRAKADLDGLLAAVQPAIVEYRDGSSRMYRARFVGFDGKSSAWSACRSLKRKGYGCWAMQ</sequence>
<reference evidence="2 3" key="1">
    <citation type="submission" date="2018-02" db="EMBL/GenBank/DDBJ databases">
        <title>The draft genome of Phyllobacterium sp. 1N-3.</title>
        <authorList>
            <person name="Liu L."/>
            <person name="Li L."/>
            <person name="Zhang X."/>
            <person name="Wang T."/>
            <person name="Liang L."/>
        </authorList>
    </citation>
    <scope>NUCLEOTIDE SEQUENCE [LARGE SCALE GENOMIC DNA]</scope>
    <source>
        <strain evidence="2 3">1N-3</strain>
    </source>
</reference>
<dbReference type="InterPro" id="IPR007730">
    <property type="entry name" value="SPOR-like_dom"/>
</dbReference>
<evidence type="ECO:0000313" key="3">
    <source>
        <dbReference type="Proteomes" id="UP000239434"/>
    </source>
</evidence>
<feature type="domain" description="SPOR" evidence="1">
    <location>
        <begin position="11"/>
        <end position="68"/>
    </location>
</feature>
<organism evidence="2 3">
    <name type="scientific">Phyllobacterium phragmitis</name>
    <dbReference type="NCBI Taxonomy" id="2670329"/>
    <lineage>
        <taxon>Bacteria</taxon>
        <taxon>Pseudomonadati</taxon>
        <taxon>Pseudomonadota</taxon>
        <taxon>Alphaproteobacteria</taxon>
        <taxon>Hyphomicrobiales</taxon>
        <taxon>Phyllobacteriaceae</taxon>
        <taxon>Phyllobacterium</taxon>
    </lineage>
</organism>
<keyword evidence="3" id="KW-1185">Reference proteome</keyword>
<dbReference type="AlphaFoldDB" id="A0A2S9ITB0"/>
<comment type="caution">
    <text evidence="2">The sequence shown here is derived from an EMBL/GenBank/DDBJ whole genome shotgun (WGS) entry which is preliminary data.</text>
</comment>
<dbReference type="InterPro" id="IPR036680">
    <property type="entry name" value="SPOR-like_sf"/>
</dbReference>
<name>A0A2S9ITB0_9HYPH</name>
<accession>A0A2S9ITB0</accession>
<proteinExistence type="predicted"/>
<evidence type="ECO:0000259" key="1">
    <source>
        <dbReference type="Pfam" id="PF05036"/>
    </source>
</evidence>
<dbReference type="EMBL" id="PVBR01000006">
    <property type="protein sequence ID" value="PRD43741.1"/>
    <property type="molecule type" value="Genomic_DNA"/>
</dbReference>